<dbReference type="Gene3D" id="3.90.1300.10">
    <property type="entry name" value="Amidase signature (AS) domain"/>
    <property type="match status" value="1"/>
</dbReference>
<dbReference type="InterPro" id="IPR020556">
    <property type="entry name" value="Amidase_CS"/>
</dbReference>
<dbReference type="InterPro" id="IPR000120">
    <property type="entry name" value="Amidase"/>
</dbReference>
<organism evidence="3 4">
    <name type="scientific">Natronosporangium hydrolyticum</name>
    <dbReference type="NCBI Taxonomy" id="2811111"/>
    <lineage>
        <taxon>Bacteria</taxon>
        <taxon>Bacillati</taxon>
        <taxon>Actinomycetota</taxon>
        <taxon>Actinomycetes</taxon>
        <taxon>Micromonosporales</taxon>
        <taxon>Micromonosporaceae</taxon>
        <taxon>Natronosporangium</taxon>
    </lineage>
</organism>
<evidence type="ECO:0000313" key="4">
    <source>
        <dbReference type="Proteomes" id="UP000662857"/>
    </source>
</evidence>
<dbReference type="GO" id="GO:0003824">
    <property type="term" value="F:catalytic activity"/>
    <property type="evidence" value="ECO:0007669"/>
    <property type="project" value="InterPro"/>
</dbReference>
<dbReference type="RefSeq" id="WP_239678193.1">
    <property type="nucleotide sequence ID" value="NZ_CP070499.1"/>
</dbReference>
<dbReference type="KEGG" id="nhy:JQS43_06640"/>
<dbReference type="Pfam" id="PF01425">
    <property type="entry name" value="Amidase"/>
    <property type="match status" value="1"/>
</dbReference>
<comment type="similarity">
    <text evidence="1">Belongs to the amidase family.</text>
</comment>
<dbReference type="PANTHER" id="PTHR11895">
    <property type="entry name" value="TRANSAMIDASE"/>
    <property type="match status" value="1"/>
</dbReference>
<gene>
    <name evidence="3" type="ORF">JQS43_06640</name>
</gene>
<dbReference type="EMBL" id="CP070499">
    <property type="protein sequence ID" value="QSB15996.1"/>
    <property type="molecule type" value="Genomic_DNA"/>
</dbReference>
<dbReference type="SUPFAM" id="SSF75304">
    <property type="entry name" value="Amidase signature (AS) enzymes"/>
    <property type="match status" value="1"/>
</dbReference>
<evidence type="ECO:0000256" key="1">
    <source>
        <dbReference type="ARBA" id="ARBA00009199"/>
    </source>
</evidence>
<dbReference type="InterPro" id="IPR036928">
    <property type="entry name" value="AS_sf"/>
</dbReference>
<dbReference type="InterPro" id="IPR023631">
    <property type="entry name" value="Amidase_dom"/>
</dbReference>
<proteinExistence type="inferred from homology"/>
<dbReference type="AlphaFoldDB" id="A0A895YMT4"/>
<name>A0A895YMT4_9ACTN</name>
<reference evidence="3" key="1">
    <citation type="submission" date="2021-02" db="EMBL/GenBank/DDBJ databases">
        <title>Natrosporangium hydrolyticum gen. nov., sp. nov, a haloalkaliphilic actinobacterium from a soda solonchak soil.</title>
        <authorList>
            <person name="Sorokin D.Y."/>
            <person name="Khijniak T.V."/>
            <person name="Zakharycheva A.P."/>
            <person name="Boueva O.V."/>
            <person name="Ariskina E.V."/>
            <person name="Hahnke R.L."/>
            <person name="Bunk B."/>
            <person name="Sproer C."/>
            <person name="Schumann P."/>
            <person name="Evtushenko L.I."/>
            <person name="Kublanov I.V."/>
        </authorList>
    </citation>
    <scope>NUCLEOTIDE SEQUENCE</scope>
    <source>
        <strain evidence="3">DSM 106523</strain>
    </source>
</reference>
<keyword evidence="4" id="KW-1185">Reference proteome</keyword>
<dbReference type="PROSITE" id="PS00571">
    <property type="entry name" value="AMIDASES"/>
    <property type="match status" value="1"/>
</dbReference>
<dbReference type="Proteomes" id="UP000662857">
    <property type="component" value="Chromosome"/>
</dbReference>
<feature type="domain" description="Amidase" evidence="2">
    <location>
        <begin position="25"/>
        <end position="455"/>
    </location>
</feature>
<evidence type="ECO:0000259" key="2">
    <source>
        <dbReference type="Pfam" id="PF01425"/>
    </source>
</evidence>
<evidence type="ECO:0000313" key="3">
    <source>
        <dbReference type="EMBL" id="QSB15996.1"/>
    </source>
</evidence>
<sequence length="486" mass="49828">MGELHDLTVLAQAAAIRRRELRARELVEHYLRRIEAHDPALGAFFTLTPEAALAAADEVDALAASDAEQLPPLAGVPIAIKDLVLTRGVRTTFGSLAFADHVPRRDADVVVALRGAGTISLGKTAASEFGISLYCETEVGPPTRNPWDPTQTAGGSSGGAGAAVAAGLVPAAHGNDGGGSVRIPAALCGLVGYKPSRGVVAGGPVGFGGFGLPTDGPLTRTVADAAALLDAMAVPVPGEPLPRPPGPPGGYLAAALRPEPGRRRIGVWAEPVLADAELAPACRAVLAHAVDQLTELGHEVVPVAPPVGAGVRERFGEVWRALALANPVPADREELLLPITRWLREQARSVSVADLFGALSALQGAVREGAARLAAQGVELLLSPPLASPQAPVGHFRAANSPAEDFAAQSRFSPYCAVYNLTGAPAVSLPLGQTEAGAPVGVMLAALPGEDGLLLQVAAQLEQQASWLDRHPAQWWGEGSATVNGG</sequence>
<dbReference type="PANTHER" id="PTHR11895:SF7">
    <property type="entry name" value="GLUTAMYL-TRNA(GLN) AMIDOTRANSFERASE SUBUNIT A, MITOCHONDRIAL"/>
    <property type="match status" value="1"/>
</dbReference>
<protein>
    <submittedName>
        <fullName evidence="3">Amidase</fullName>
    </submittedName>
</protein>
<accession>A0A895YMT4</accession>